<dbReference type="SMART" id="SM00291">
    <property type="entry name" value="ZnF_ZZ"/>
    <property type="match status" value="1"/>
</dbReference>
<comment type="caution">
    <text evidence="5">The sequence shown here is derived from an EMBL/GenBank/DDBJ whole genome shotgun (WGS) entry which is preliminary data.</text>
</comment>
<dbReference type="AlphaFoldDB" id="A0A0P5T830"/>
<dbReference type="CDD" id="cd00167">
    <property type="entry name" value="SANT"/>
    <property type="match status" value="1"/>
</dbReference>
<dbReference type="GO" id="GO:0005634">
    <property type="term" value="C:nucleus"/>
    <property type="evidence" value="ECO:0007669"/>
    <property type="project" value="UniProtKB-SubCell"/>
</dbReference>
<dbReference type="SMART" id="SM00717">
    <property type="entry name" value="SANT"/>
    <property type="match status" value="1"/>
</dbReference>
<dbReference type="STRING" id="35525.A0A0P5T830"/>
<keyword evidence="4" id="KW-0862">Zinc</keyword>
<accession>A0A0P5T830</accession>
<dbReference type="SUPFAM" id="SSF46689">
    <property type="entry name" value="Homeodomain-like"/>
    <property type="match status" value="1"/>
</dbReference>
<organism evidence="5 6">
    <name type="scientific">Daphnia magna</name>
    <dbReference type="NCBI Taxonomy" id="35525"/>
    <lineage>
        <taxon>Eukaryota</taxon>
        <taxon>Metazoa</taxon>
        <taxon>Ecdysozoa</taxon>
        <taxon>Arthropoda</taxon>
        <taxon>Crustacea</taxon>
        <taxon>Branchiopoda</taxon>
        <taxon>Diplostraca</taxon>
        <taxon>Cladocera</taxon>
        <taxon>Anomopoda</taxon>
        <taxon>Daphniidae</taxon>
        <taxon>Daphnia</taxon>
    </lineage>
</organism>
<dbReference type="SUPFAM" id="SSF57850">
    <property type="entry name" value="RING/U-box"/>
    <property type="match status" value="1"/>
</dbReference>
<gene>
    <name evidence="5" type="ORF">APZ42_021853</name>
</gene>
<dbReference type="Proteomes" id="UP000076858">
    <property type="component" value="Unassembled WGS sequence"/>
</dbReference>
<dbReference type="InterPro" id="IPR043145">
    <property type="entry name" value="Znf_ZZ_sf"/>
</dbReference>
<dbReference type="GO" id="GO:0070461">
    <property type="term" value="C:SAGA-type complex"/>
    <property type="evidence" value="ECO:0007669"/>
    <property type="project" value="UniProtKB-ARBA"/>
</dbReference>
<keyword evidence="2" id="KW-0479">Metal-binding</keyword>
<keyword evidence="3" id="KW-0863">Zinc-finger</keyword>
<evidence type="ECO:0000256" key="3">
    <source>
        <dbReference type="ARBA" id="ARBA00022771"/>
    </source>
</evidence>
<sequence length="413" mass="47421">MAEGMEGKNDDGLKDNENVGWAEENLDSFGEYCFETDQLALKGNADYQALLRTLAVLEGQRMIAVQNMEKIIPLKKEALESPLTFIEKLQRGENMDFPQPQVIAEIPEINWSKYGVVIPENLEEKNTENPKPLSTNNSDSESKETDRGKDGKLLVRGREFNQRKPETFNQLWTPEEQKRLEELLVIHPPEQVEMERFRKIARALGNRTPLQVQSRVQKYFIKLQKAGLPVPGRTYNFTQYSNNRKSGHRHQRNNRFLFPSSTFFASATPPVYMNDVDDSSELFNEPSPAPKHENIQVSDEDVPDSVKISEGYSELMWLKLMKRIKSKQNHLGVMTHYGYRCDHCGLDPISGTRWHCFLCPSNVSTDMCEKCAFQLASKGGYHQPNHKMIPILKAEPLPRQGPNYLQPNFMTEN</sequence>
<evidence type="ECO:0000256" key="4">
    <source>
        <dbReference type="ARBA" id="ARBA00022833"/>
    </source>
</evidence>
<dbReference type="GO" id="GO:0008270">
    <property type="term" value="F:zinc ion binding"/>
    <property type="evidence" value="ECO:0007669"/>
    <property type="project" value="UniProtKB-KW"/>
</dbReference>
<dbReference type="Gene3D" id="3.30.60.90">
    <property type="match status" value="1"/>
</dbReference>
<reference evidence="5 6" key="1">
    <citation type="submission" date="2016-03" db="EMBL/GenBank/DDBJ databases">
        <title>EvidentialGene: Evidence-directed Construction of Genes on Genomes.</title>
        <authorList>
            <person name="Gilbert D.G."/>
            <person name="Choi J.-H."/>
            <person name="Mockaitis K."/>
            <person name="Colbourne J."/>
            <person name="Pfrender M."/>
        </authorList>
    </citation>
    <scope>NUCLEOTIDE SEQUENCE [LARGE SCALE GENOMIC DNA]</scope>
    <source>
        <strain evidence="5 6">Xinb3</strain>
        <tissue evidence="5">Complete organism</tissue>
    </source>
</reference>
<evidence type="ECO:0000313" key="6">
    <source>
        <dbReference type="Proteomes" id="UP000076858"/>
    </source>
</evidence>
<dbReference type="InterPro" id="IPR000433">
    <property type="entry name" value="Znf_ZZ"/>
</dbReference>
<name>A0A0P5T830_9CRUS</name>
<dbReference type="PANTHER" id="PTHR22705">
    <property type="entry name" value="ZINC FINGER, ZZ DOMAIN CONTAINING 3"/>
    <property type="match status" value="1"/>
</dbReference>
<dbReference type="InterPro" id="IPR001005">
    <property type="entry name" value="SANT/Myb"/>
</dbReference>
<dbReference type="EMBL" id="LRGB01001274">
    <property type="protein sequence ID" value="KZS13103.1"/>
    <property type="molecule type" value="Genomic_DNA"/>
</dbReference>
<comment type="subcellular location">
    <subcellularLocation>
        <location evidence="1">Nucleus</location>
    </subcellularLocation>
</comment>
<protein>
    <submittedName>
        <fullName evidence="5">Ada2a-containing complex component 1</fullName>
    </submittedName>
</protein>
<dbReference type="InterPro" id="IPR037830">
    <property type="entry name" value="ZZZ3"/>
</dbReference>
<evidence type="ECO:0000313" key="5">
    <source>
        <dbReference type="EMBL" id="KZS13103.1"/>
    </source>
</evidence>
<evidence type="ECO:0000256" key="1">
    <source>
        <dbReference type="ARBA" id="ARBA00004123"/>
    </source>
</evidence>
<dbReference type="Gene3D" id="1.10.10.60">
    <property type="entry name" value="Homeodomain-like"/>
    <property type="match status" value="1"/>
</dbReference>
<proteinExistence type="predicted"/>
<dbReference type="PROSITE" id="PS51294">
    <property type="entry name" value="HTH_MYB"/>
    <property type="match status" value="1"/>
</dbReference>
<dbReference type="Pfam" id="PF00569">
    <property type="entry name" value="ZZ"/>
    <property type="match status" value="1"/>
</dbReference>
<dbReference type="InterPro" id="IPR009057">
    <property type="entry name" value="Homeodomain-like_sf"/>
</dbReference>
<keyword evidence="6" id="KW-1185">Reference proteome</keyword>
<dbReference type="InterPro" id="IPR017930">
    <property type="entry name" value="Myb_dom"/>
</dbReference>
<dbReference type="Pfam" id="PF00249">
    <property type="entry name" value="Myb_DNA-binding"/>
    <property type="match status" value="1"/>
</dbReference>
<dbReference type="PANTHER" id="PTHR22705:SF0">
    <property type="entry name" value="ZZ-TYPE ZINC FINGER-CONTAINING PROTEIN 3"/>
    <property type="match status" value="1"/>
</dbReference>
<evidence type="ECO:0000256" key="2">
    <source>
        <dbReference type="ARBA" id="ARBA00022723"/>
    </source>
</evidence>
<dbReference type="PROSITE" id="PS50135">
    <property type="entry name" value="ZF_ZZ_2"/>
    <property type="match status" value="1"/>
</dbReference>
<dbReference type="OrthoDB" id="20473at2759"/>
<dbReference type="PROSITE" id="PS50090">
    <property type="entry name" value="MYB_LIKE"/>
    <property type="match status" value="1"/>
</dbReference>